<evidence type="ECO:0000256" key="11">
    <source>
        <dbReference type="RuleBase" id="RU362091"/>
    </source>
</evidence>
<evidence type="ECO:0000256" key="5">
    <source>
        <dbReference type="ARBA" id="ARBA00022692"/>
    </source>
</evidence>
<keyword evidence="8" id="KW-0406">Ion transport</keyword>
<keyword evidence="6 12" id="KW-1133">Transmembrane helix</keyword>
<feature type="transmembrane region" description="Helical" evidence="12">
    <location>
        <begin position="121"/>
        <end position="145"/>
    </location>
</feature>
<feature type="transmembrane region" description="Helical" evidence="12">
    <location>
        <begin position="231"/>
        <end position="250"/>
    </location>
</feature>
<proteinExistence type="inferred from homology"/>
<dbReference type="GO" id="GO:0070062">
    <property type="term" value="C:extracellular exosome"/>
    <property type="evidence" value="ECO:0007669"/>
    <property type="project" value="TreeGrafter"/>
</dbReference>
<dbReference type="GO" id="GO:0005343">
    <property type="term" value="F:organic acid:sodium symporter activity"/>
    <property type="evidence" value="ECO:0007669"/>
    <property type="project" value="TreeGrafter"/>
</dbReference>
<feature type="transmembrane region" description="Helical" evidence="12">
    <location>
        <begin position="316"/>
        <end position="337"/>
    </location>
</feature>
<keyword evidence="3" id="KW-0813">Transport</keyword>
<feature type="transmembrane region" description="Helical" evidence="12">
    <location>
        <begin position="407"/>
        <end position="427"/>
    </location>
</feature>
<dbReference type="InterPro" id="IPR001734">
    <property type="entry name" value="Na/solute_symporter"/>
</dbReference>
<evidence type="ECO:0000256" key="6">
    <source>
        <dbReference type="ARBA" id="ARBA00022989"/>
    </source>
</evidence>
<evidence type="ECO:0000313" key="13">
    <source>
        <dbReference type="Ensembl" id="ENSSORP00005040782.1"/>
    </source>
</evidence>
<dbReference type="Ensembl" id="ENSSORT00005041835.1">
    <property type="protein sequence ID" value="ENSSORP00005040782.1"/>
    <property type="gene ID" value="ENSSORG00005019035.1"/>
</dbReference>
<keyword evidence="10" id="KW-0739">Sodium transport</keyword>
<reference evidence="13" key="1">
    <citation type="submission" date="2019-06" db="EMBL/GenBank/DDBJ databases">
        <authorList>
            <consortium name="Wellcome Sanger Institute Data Sharing"/>
        </authorList>
    </citation>
    <scope>NUCLEOTIDE SEQUENCE [LARGE SCALE GENOMIC DNA]</scope>
</reference>
<keyword evidence="14" id="KW-1185">Reference proteome</keyword>
<dbReference type="GO" id="GO:0015730">
    <property type="term" value="P:propanoate transmembrane transport"/>
    <property type="evidence" value="ECO:0007669"/>
    <property type="project" value="TreeGrafter"/>
</dbReference>
<feature type="transmembrane region" description="Helical" evidence="12">
    <location>
        <begin position="433"/>
        <end position="451"/>
    </location>
</feature>
<dbReference type="PANTHER" id="PTHR42985:SF10">
    <property type="entry name" value="SODIUM-COUPLED MONOCARBOXYLATE TRANSPORTER 1"/>
    <property type="match status" value="1"/>
</dbReference>
<evidence type="ECO:0000313" key="14">
    <source>
        <dbReference type="Proteomes" id="UP000472271"/>
    </source>
</evidence>
<gene>
    <name evidence="13" type="primary">LOC115430567</name>
</gene>
<dbReference type="Gene3D" id="1.20.1730.10">
    <property type="entry name" value="Sodium/glucose cotransporter"/>
    <property type="match status" value="1"/>
</dbReference>
<dbReference type="PANTHER" id="PTHR42985">
    <property type="entry name" value="SODIUM-COUPLED MONOCARBOXYLATE TRANSPORTER"/>
    <property type="match status" value="1"/>
</dbReference>
<evidence type="ECO:0000256" key="8">
    <source>
        <dbReference type="ARBA" id="ARBA00023065"/>
    </source>
</evidence>
<evidence type="ECO:0000256" key="3">
    <source>
        <dbReference type="ARBA" id="ARBA00022448"/>
    </source>
</evidence>
<keyword evidence="5 12" id="KW-0812">Transmembrane</keyword>
<evidence type="ECO:0000256" key="12">
    <source>
        <dbReference type="SAM" id="Phobius"/>
    </source>
</evidence>
<evidence type="ECO:0000256" key="4">
    <source>
        <dbReference type="ARBA" id="ARBA00022475"/>
    </source>
</evidence>
<evidence type="ECO:0000256" key="2">
    <source>
        <dbReference type="ARBA" id="ARBA00006434"/>
    </source>
</evidence>
<keyword evidence="7" id="KW-0915">Sodium</keyword>
<reference evidence="13" key="3">
    <citation type="submission" date="2025-09" db="UniProtKB">
        <authorList>
            <consortium name="Ensembl"/>
        </authorList>
    </citation>
    <scope>IDENTIFICATION</scope>
</reference>
<dbReference type="InterPro" id="IPR038377">
    <property type="entry name" value="Na/Glc_symporter_sf"/>
</dbReference>
<accession>A0A673BJK2</accession>
<dbReference type="GO" id="GO:0005886">
    <property type="term" value="C:plasma membrane"/>
    <property type="evidence" value="ECO:0007669"/>
    <property type="project" value="UniProtKB-SubCell"/>
</dbReference>
<dbReference type="Proteomes" id="UP000472271">
    <property type="component" value="Chromosome 12"/>
</dbReference>
<comment type="similarity">
    <text evidence="2 11">Belongs to the sodium:solute symporter (SSF) (TC 2.A.21) family.</text>
</comment>
<evidence type="ECO:0000256" key="9">
    <source>
        <dbReference type="ARBA" id="ARBA00023136"/>
    </source>
</evidence>
<feature type="transmembrane region" description="Helical" evidence="12">
    <location>
        <begin position="53"/>
        <end position="73"/>
    </location>
</feature>
<keyword evidence="4" id="KW-1003">Cell membrane</keyword>
<feature type="transmembrane region" description="Helical" evidence="12">
    <location>
        <begin position="271"/>
        <end position="296"/>
    </location>
</feature>
<dbReference type="AlphaFoldDB" id="A0A673BJK2"/>
<dbReference type="Pfam" id="PF00474">
    <property type="entry name" value="SSF"/>
    <property type="match status" value="1"/>
</dbReference>
<feature type="transmembrane region" description="Helical" evidence="12">
    <location>
        <begin position="151"/>
        <end position="170"/>
    </location>
</feature>
<protein>
    <submittedName>
        <fullName evidence="13">Solute carrier family 5 member 8</fullName>
    </submittedName>
</protein>
<sequence length="543" mass="59254">MASDFPVTGSLVIADYVVLSLTLVVSVGIGVFHGWVSRKKESSRDFLTGGQKMTAIPMSLSLTATFMSSITVLSQPAEVYCFGAIIALFGIAYTVSTVLTSEIFLPVFYRLNITSTYEYLHLSYFCLLSQILYIGIIIYSPAIVISQVSDLGLWWGIISTGIVCTFYCTLGGLKAVVWTDVFQMGIMLAGFLSVIIKSVLVQGGVSTIISDAQQGGRLNFWDFDMNPVRKYTFWTLVVGGSFFWLGSFGIHQAQVQRYVSCKTITHARVALYISLLGVCSILACAVFAGMCLYSMYKDCDPWTAGWISATDQLMPYLVMDVLMGCPGLPGLFFAAVYSGSLSTVSTGINAMAAVTLEDLIKPYTNMSEKHLHWVSKGLSKHIVLIHTTVLALDVCLFKQASMTMSGILCSPFLGVFLLGFLCPFANSKGALCGLASGFAMGSYMGALSLLYPTSPEVNRRLPLSTKGCNFTTETLLNWTTTALPTELSYITSAPGLTSGVEYNVVTWTGCHSNTWTTLYHCMCHPKCIKRSFLYDSFTQISEL</sequence>
<evidence type="ECO:0000256" key="1">
    <source>
        <dbReference type="ARBA" id="ARBA00004651"/>
    </source>
</evidence>
<reference evidence="13" key="2">
    <citation type="submission" date="2025-08" db="UniProtKB">
        <authorList>
            <consortium name="Ensembl"/>
        </authorList>
    </citation>
    <scope>IDENTIFICATION</scope>
</reference>
<dbReference type="PROSITE" id="PS50283">
    <property type="entry name" value="NA_SOLUT_SYMP_3"/>
    <property type="match status" value="1"/>
</dbReference>
<keyword evidence="9 12" id="KW-0472">Membrane</keyword>
<dbReference type="InParanoid" id="A0A673BJK2"/>
<comment type="subcellular location">
    <subcellularLocation>
        <location evidence="1">Cell membrane</location>
        <topology evidence="1">Multi-pass membrane protein</topology>
    </subcellularLocation>
</comment>
<evidence type="ECO:0000256" key="10">
    <source>
        <dbReference type="ARBA" id="ARBA00023201"/>
    </source>
</evidence>
<name>A0A673BJK2_9TELE</name>
<dbReference type="InterPro" id="IPR051163">
    <property type="entry name" value="Sodium:Solute_Symporter_SSF"/>
</dbReference>
<organism evidence="13 14">
    <name type="scientific">Sphaeramia orbicularis</name>
    <name type="common">orbiculate cardinalfish</name>
    <dbReference type="NCBI Taxonomy" id="375764"/>
    <lineage>
        <taxon>Eukaryota</taxon>
        <taxon>Metazoa</taxon>
        <taxon>Chordata</taxon>
        <taxon>Craniata</taxon>
        <taxon>Vertebrata</taxon>
        <taxon>Euteleostomi</taxon>
        <taxon>Actinopterygii</taxon>
        <taxon>Neopterygii</taxon>
        <taxon>Teleostei</taxon>
        <taxon>Neoteleostei</taxon>
        <taxon>Acanthomorphata</taxon>
        <taxon>Gobiaria</taxon>
        <taxon>Kurtiformes</taxon>
        <taxon>Apogonoidei</taxon>
        <taxon>Apogonidae</taxon>
        <taxon>Apogoninae</taxon>
        <taxon>Sphaeramia</taxon>
    </lineage>
</organism>
<dbReference type="NCBIfam" id="TIGR00813">
    <property type="entry name" value="sss"/>
    <property type="match status" value="1"/>
</dbReference>
<feature type="transmembrane region" description="Helical" evidence="12">
    <location>
        <begin position="85"/>
        <end position="109"/>
    </location>
</feature>
<evidence type="ECO:0000256" key="7">
    <source>
        <dbReference type="ARBA" id="ARBA00023053"/>
    </source>
</evidence>
<feature type="transmembrane region" description="Helical" evidence="12">
    <location>
        <begin position="12"/>
        <end position="32"/>
    </location>
</feature>